<dbReference type="GO" id="GO:0032259">
    <property type="term" value="P:methylation"/>
    <property type="evidence" value="ECO:0007669"/>
    <property type="project" value="UniProtKB-KW"/>
</dbReference>
<comment type="caution">
    <text evidence="6">The sequence shown here is derived from an EMBL/GenBank/DDBJ whole genome shotgun (WGS) entry which is preliminary data.</text>
</comment>
<evidence type="ECO:0000256" key="1">
    <source>
        <dbReference type="ARBA" id="ARBA00011900"/>
    </source>
</evidence>
<dbReference type="InterPro" id="IPR029063">
    <property type="entry name" value="SAM-dependent_MTases_sf"/>
</dbReference>
<dbReference type="RefSeq" id="WP_183008882.1">
    <property type="nucleotide sequence ID" value="NZ_JABEQP010000004.1"/>
</dbReference>
<dbReference type="GO" id="GO:0003677">
    <property type="term" value="F:DNA binding"/>
    <property type="evidence" value="ECO:0007669"/>
    <property type="project" value="InterPro"/>
</dbReference>
<organism evidence="6 7">
    <name type="scientific">Gluconacetobacter dulcium</name>
    <dbReference type="NCBI Taxonomy" id="2729096"/>
    <lineage>
        <taxon>Bacteria</taxon>
        <taxon>Pseudomonadati</taxon>
        <taxon>Pseudomonadota</taxon>
        <taxon>Alphaproteobacteria</taxon>
        <taxon>Acetobacterales</taxon>
        <taxon>Acetobacteraceae</taxon>
        <taxon>Gluconacetobacter</taxon>
    </lineage>
</organism>
<evidence type="ECO:0000256" key="3">
    <source>
        <dbReference type="ARBA" id="ARBA00022679"/>
    </source>
</evidence>
<proteinExistence type="predicted"/>
<name>A0A7W4JZA4_9PROT</name>
<dbReference type="GO" id="GO:0009007">
    <property type="term" value="F:site-specific DNA-methyltransferase (adenine-specific) activity"/>
    <property type="evidence" value="ECO:0007669"/>
    <property type="project" value="UniProtKB-EC"/>
</dbReference>
<reference evidence="6 7" key="1">
    <citation type="submission" date="2020-04" db="EMBL/GenBank/DDBJ databases">
        <title>Description of novel Gluconacetobacter.</title>
        <authorList>
            <person name="Sombolestani A."/>
        </authorList>
    </citation>
    <scope>NUCLEOTIDE SEQUENCE [LARGE SCALE GENOMIC DNA]</scope>
    <source>
        <strain evidence="6 7">LMG 22058</strain>
    </source>
</reference>
<feature type="domain" description="DNA methylase N-4/N-6" evidence="5">
    <location>
        <begin position="6"/>
        <end position="56"/>
    </location>
</feature>
<accession>A0A7W4JZA4</accession>
<evidence type="ECO:0000259" key="5">
    <source>
        <dbReference type="Pfam" id="PF01555"/>
    </source>
</evidence>
<evidence type="ECO:0000313" key="7">
    <source>
        <dbReference type="Proteomes" id="UP000530320"/>
    </source>
</evidence>
<dbReference type="Gene3D" id="3.40.50.150">
    <property type="entry name" value="Vaccinia Virus protein VP39"/>
    <property type="match status" value="1"/>
</dbReference>
<dbReference type="SUPFAM" id="SSF53335">
    <property type="entry name" value="S-adenosyl-L-methionine-dependent methyltransferases"/>
    <property type="match status" value="1"/>
</dbReference>
<evidence type="ECO:0000256" key="2">
    <source>
        <dbReference type="ARBA" id="ARBA00022603"/>
    </source>
</evidence>
<dbReference type="InterPro" id="IPR002941">
    <property type="entry name" value="DNA_methylase_N4/N6"/>
</dbReference>
<comment type="catalytic activity">
    <reaction evidence="4">
        <text>a 2'-deoxyadenosine in DNA + S-adenosyl-L-methionine = an N(6)-methyl-2'-deoxyadenosine in DNA + S-adenosyl-L-homocysteine + H(+)</text>
        <dbReference type="Rhea" id="RHEA:15197"/>
        <dbReference type="Rhea" id="RHEA-COMP:12418"/>
        <dbReference type="Rhea" id="RHEA-COMP:12419"/>
        <dbReference type="ChEBI" id="CHEBI:15378"/>
        <dbReference type="ChEBI" id="CHEBI:57856"/>
        <dbReference type="ChEBI" id="CHEBI:59789"/>
        <dbReference type="ChEBI" id="CHEBI:90615"/>
        <dbReference type="ChEBI" id="CHEBI:90616"/>
        <dbReference type="EC" id="2.1.1.72"/>
    </reaction>
</comment>
<dbReference type="EMBL" id="JABEQP010000004">
    <property type="protein sequence ID" value="MBB2197503.1"/>
    <property type="molecule type" value="Genomic_DNA"/>
</dbReference>
<sequence>MSWRKRPVAALLPLVEAFCPVGGLVLDPFASLGSSLVAVAHLGRDWLGIEQEPDYMITLTCREAWHGTAREAA</sequence>
<gene>
    <name evidence="6" type="ORF">HLH44_08540</name>
</gene>
<dbReference type="EC" id="2.1.1.72" evidence="1"/>
<dbReference type="AlphaFoldDB" id="A0A7W4JZA4"/>
<keyword evidence="3" id="KW-0808">Transferase</keyword>
<dbReference type="Proteomes" id="UP000530320">
    <property type="component" value="Unassembled WGS sequence"/>
</dbReference>
<dbReference type="Pfam" id="PF01555">
    <property type="entry name" value="N6_N4_Mtase"/>
    <property type="match status" value="1"/>
</dbReference>
<dbReference type="GO" id="GO:0008170">
    <property type="term" value="F:N-methyltransferase activity"/>
    <property type="evidence" value="ECO:0007669"/>
    <property type="project" value="InterPro"/>
</dbReference>
<evidence type="ECO:0000313" key="6">
    <source>
        <dbReference type="EMBL" id="MBB2197503.1"/>
    </source>
</evidence>
<evidence type="ECO:0000256" key="4">
    <source>
        <dbReference type="ARBA" id="ARBA00047942"/>
    </source>
</evidence>
<protein>
    <recommendedName>
        <fullName evidence="1">site-specific DNA-methyltransferase (adenine-specific)</fullName>
        <ecNumber evidence="1">2.1.1.72</ecNumber>
    </recommendedName>
</protein>
<keyword evidence="2 6" id="KW-0489">Methyltransferase</keyword>